<dbReference type="Proteomes" id="UP000187608">
    <property type="component" value="Unassembled WGS sequence"/>
</dbReference>
<reference evidence="2" key="1">
    <citation type="submission" date="2017-01" db="EMBL/GenBank/DDBJ databases">
        <authorList>
            <person name="Varghese N."/>
            <person name="Submissions S."/>
        </authorList>
    </citation>
    <scope>NUCLEOTIDE SEQUENCE [LARGE SCALE GENOMIC DNA]</scope>
    <source>
        <strain evidence="2">DSM 23127</strain>
    </source>
</reference>
<protein>
    <submittedName>
        <fullName evidence="1">Uncharacterized protein</fullName>
    </submittedName>
</protein>
<dbReference type="AlphaFoldDB" id="A0A1N7KTB2"/>
<evidence type="ECO:0000313" key="2">
    <source>
        <dbReference type="Proteomes" id="UP000187608"/>
    </source>
</evidence>
<name>A0A1N7KTB2_9BACI</name>
<dbReference type="RefSeq" id="WP_076560812.1">
    <property type="nucleotide sequence ID" value="NZ_FTOC01000018.1"/>
</dbReference>
<accession>A0A1N7KTB2</accession>
<keyword evidence="2" id="KW-1185">Reference proteome</keyword>
<dbReference type="OrthoDB" id="9923420at2"/>
<gene>
    <name evidence="1" type="ORF">SAMN05421687_1187</name>
</gene>
<evidence type="ECO:0000313" key="1">
    <source>
        <dbReference type="EMBL" id="SIS64862.1"/>
    </source>
</evidence>
<sequence length="91" mass="10576">MRATDSSSLLSTLSHQPSYQKKVIPILTKRQYLRFPIGDTYVVIEILGEDYFYARATFSYMPYQVEGTDLNKVVGTILRRIKSDNRDFYAN</sequence>
<proteinExistence type="predicted"/>
<dbReference type="EMBL" id="FTOC01000018">
    <property type="protein sequence ID" value="SIS64862.1"/>
    <property type="molecule type" value="Genomic_DNA"/>
</dbReference>
<organism evidence="1 2">
    <name type="scientific">Salimicrobium flavidum</name>
    <dbReference type="NCBI Taxonomy" id="570947"/>
    <lineage>
        <taxon>Bacteria</taxon>
        <taxon>Bacillati</taxon>
        <taxon>Bacillota</taxon>
        <taxon>Bacilli</taxon>
        <taxon>Bacillales</taxon>
        <taxon>Bacillaceae</taxon>
        <taxon>Salimicrobium</taxon>
    </lineage>
</organism>